<dbReference type="AlphaFoldDB" id="A0A5C7VU62"/>
<reference evidence="3 4" key="1">
    <citation type="submission" date="2018-09" db="EMBL/GenBank/DDBJ databases">
        <title>Metagenome Assembled Genomes from an Advanced Water Purification Facility.</title>
        <authorList>
            <person name="Stamps B.W."/>
            <person name="Spear J.R."/>
        </authorList>
    </citation>
    <scope>NUCLEOTIDE SEQUENCE [LARGE SCALE GENOMIC DNA]</scope>
    <source>
        <strain evidence="3">Bin_54_1</strain>
    </source>
</reference>
<dbReference type="Proteomes" id="UP000321055">
    <property type="component" value="Unassembled WGS sequence"/>
</dbReference>
<evidence type="ECO:0000256" key="1">
    <source>
        <dbReference type="SAM" id="Phobius"/>
    </source>
</evidence>
<keyword evidence="1" id="KW-1133">Transmembrane helix</keyword>
<gene>
    <name evidence="3" type="ORF">E6Q60_05640</name>
</gene>
<proteinExistence type="predicted"/>
<dbReference type="InterPro" id="IPR013424">
    <property type="entry name" value="Ice-binding_C"/>
</dbReference>
<sequence>MPGHAAYTDTFTNNTDHELSISHIAYFPLDKIFPSVNFTHVEGNVRSTTVTSDDGYSATITDNTYGGSFLIEGVGANLASHGSFTGLTAFYYTGLVLPAGWSMTLGYEFSFSTPEPGLSGFIMSDLVTAVPEPGTYAMLLIGIVLIGFSARRQFF</sequence>
<name>A0A5C7VU62_9PROT</name>
<evidence type="ECO:0000259" key="2">
    <source>
        <dbReference type="Pfam" id="PF07589"/>
    </source>
</evidence>
<feature type="transmembrane region" description="Helical" evidence="1">
    <location>
        <begin position="89"/>
        <end position="107"/>
    </location>
</feature>
<dbReference type="NCBIfam" id="TIGR02595">
    <property type="entry name" value="PEP_CTERM"/>
    <property type="match status" value="1"/>
</dbReference>
<organism evidence="3 4">
    <name type="scientific">Nitrosomonas oligotropha</name>
    <dbReference type="NCBI Taxonomy" id="42354"/>
    <lineage>
        <taxon>Bacteria</taxon>
        <taxon>Pseudomonadati</taxon>
        <taxon>Pseudomonadota</taxon>
        <taxon>Betaproteobacteria</taxon>
        <taxon>Nitrosomonadales</taxon>
        <taxon>Nitrosomonadaceae</taxon>
        <taxon>Nitrosomonas</taxon>
    </lineage>
</organism>
<evidence type="ECO:0000313" key="3">
    <source>
        <dbReference type="EMBL" id="TXI29167.1"/>
    </source>
</evidence>
<dbReference type="EMBL" id="SSFX01000039">
    <property type="protein sequence ID" value="TXI29167.1"/>
    <property type="molecule type" value="Genomic_DNA"/>
</dbReference>
<keyword evidence="1" id="KW-0812">Transmembrane</keyword>
<protein>
    <submittedName>
        <fullName evidence="3">PEP-CTERM sorting domain-containing protein</fullName>
    </submittedName>
</protein>
<accession>A0A5C7VU62</accession>
<feature type="transmembrane region" description="Helical" evidence="1">
    <location>
        <begin position="133"/>
        <end position="150"/>
    </location>
</feature>
<feature type="domain" description="Ice-binding protein C-terminal" evidence="2">
    <location>
        <begin position="129"/>
        <end position="152"/>
    </location>
</feature>
<evidence type="ECO:0000313" key="4">
    <source>
        <dbReference type="Proteomes" id="UP000321055"/>
    </source>
</evidence>
<dbReference type="Pfam" id="PF07589">
    <property type="entry name" value="PEP-CTERM"/>
    <property type="match status" value="1"/>
</dbReference>
<comment type="caution">
    <text evidence="3">The sequence shown here is derived from an EMBL/GenBank/DDBJ whole genome shotgun (WGS) entry which is preliminary data.</text>
</comment>
<keyword evidence="1" id="KW-0472">Membrane</keyword>